<dbReference type="EMBL" id="QNRR01000001">
    <property type="protein sequence ID" value="RBP48108.1"/>
    <property type="molecule type" value="Genomic_DNA"/>
</dbReference>
<comment type="caution">
    <text evidence="3">The sequence shown here is derived from an EMBL/GenBank/DDBJ whole genome shotgun (WGS) entry which is preliminary data.</text>
</comment>
<dbReference type="AlphaFoldDB" id="A0A366HXQ8"/>
<dbReference type="PROSITE" id="PS00409">
    <property type="entry name" value="PROKAR_NTER_METHYL"/>
    <property type="match status" value="1"/>
</dbReference>
<dbReference type="Proteomes" id="UP000253426">
    <property type="component" value="Unassembled WGS sequence"/>
</dbReference>
<name>A0A366HXQ8_9BACT</name>
<dbReference type="InterPro" id="IPR012902">
    <property type="entry name" value="N_methyl_site"/>
</dbReference>
<protein>
    <recommendedName>
        <fullName evidence="5">Prepilin-type N-terminal cleavage/methylation domain-containing protein</fullName>
    </recommendedName>
</protein>
<evidence type="ECO:0000256" key="1">
    <source>
        <dbReference type="SAM" id="MobiDB-lite"/>
    </source>
</evidence>
<feature type="compositionally biased region" description="Basic and acidic residues" evidence="1">
    <location>
        <begin position="54"/>
        <end position="65"/>
    </location>
</feature>
<feature type="region of interest" description="Disordered" evidence="1">
    <location>
        <begin position="51"/>
        <end position="90"/>
    </location>
</feature>
<keyword evidence="4" id="KW-1185">Reference proteome</keyword>
<keyword evidence="2" id="KW-0472">Membrane</keyword>
<evidence type="ECO:0000313" key="4">
    <source>
        <dbReference type="Proteomes" id="UP000253426"/>
    </source>
</evidence>
<keyword evidence="2" id="KW-0812">Transmembrane</keyword>
<gene>
    <name evidence="3" type="ORF">DES53_101908</name>
</gene>
<feature type="transmembrane region" description="Helical" evidence="2">
    <location>
        <begin position="20"/>
        <end position="45"/>
    </location>
</feature>
<organism evidence="3 4">
    <name type="scientific">Roseimicrobium gellanilyticum</name>
    <dbReference type="NCBI Taxonomy" id="748857"/>
    <lineage>
        <taxon>Bacteria</taxon>
        <taxon>Pseudomonadati</taxon>
        <taxon>Verrucomicrobiota</taxon>
        <taxon>Verrucomicrobiia</taxon>
        <taxon>Verrucomicrobiales</taxon>
        <taxon>Verrucomicrobiaceae</taxon>
        <taxon>Roseimicrobium</taxon>
    </lineage>
</organism>
<reference evidence="3 4" key="1">
    <citation type="submission" date="2018-06" db="EMBL/GenBank/DDBJ databases">
        <title>Genomic Encyclopedia of Type Strains, Phase IV (KMG-IV): sequencing the most valuable type-strain genomes for metagenomic binning, comparative biology and taxonomic classification.</title>
        <authorList>
            <person name="Goeker M."/>
        </authorList>
    </citation>
    <scope>NUCLEOTIDE SEQUENCE [LARGE SCALE GENOMIC DNA]</scope>
    <source>
        <strain evidence="3 4">DSM 25532</strain>
    </source>
</reference>
<evidence type="ECO:0000256" key="2">
    <source>
        <dbReference type="SAM" id="Phobius"/>
    </source>
</evidence>
<sequence>MTFSEALPHHKPVSFHRAGGYTLLETLIAFVVLIVFVVLAYSFAFRNPASMSELKSRPPEQRGIPEVKPPGSKKVEEAPASPSPSGTAGR</sequence>
<accession>A0A366HXQ8</accession>
<evidence type="ECO:0008006" key="5">
    <source>
        <dbReference type="Google" id="ProtNLM"/>
    </source>
</evidence>
<keyword evidence="2" id="KW-1133">Transmembrane helix</keyword>
<proteinExistence type="predicted"/>
<dbReference type="RefSeq" id="WP_113956982.1">
    <property type="nucleotide sequence ID" value="NZ_QNRR01000001.1"/>
</dbReference>
<evidence type="ECO:0000313" key="3">
    <source>
        <dbReference type="EMBL" id="RBP48108.1"/>
    </source>
</evidence>